<evidence type="ECO:0000256" key="3">
    <source>
        <dbReference type="ARBA" id="ARBA00022741"/>
    </source>
</evidence>
<evidence type="ECO:0000256" key="1">
    <source>
        <dbReference type="ARBA" id="ARBA00005417"/>
    </source>
</evidence>
<dbReference type="Proteomes" id="UP001176468">
    <property type="component" value="Unassembled WGS sequence"/>
</dbReference>
<organism evidence="6 7">
    <name type="scientific">Sphingomonas immobilis</name>
    <dbReference type="NCBI Taxonomy" id="3063997"/>
    <lineage>
        <taxon>Bacteria</taxon>
        <taxon>Pseudomonadati</taxon>
        <taxon>Pseudomonadota</taxon>
        <taxon>Alphaproteobacteria</taxon>
        <taxon>Sphingomonadales</taxon>
        <taxon>Sphingomonadaceae</taxon>
        <taxon>Sphingomonas</taxon>
    </lineage>
</organism>
<keyword evidence="4 6" id="KW-0067">ATP-binding</keyword>
<keyword evidence="3" id="KW-0547">Nucleotide-binding</keyword>
<dbReference type="RefSeq" id="WP_304560295.1">
    <property type="nucleotide sequence ID" value="NZ_JAUQSZ010000003.1"/>
</dbReference>
<dbReference type="PANTHER" id="PTHR46743">
    <property type="entry name" value="TEICHOIC ACIDS EXPORT ATP-BINDING PROTEIN TAGH"/>
    <property type="match status" value="1"/>
</dbReference>
<comment type="similarity">
    <text evidence="1">Belongs to the ABC transporter superfamily.</text>
</comment>
<feature type="domain" description="ABC transporter" evidence="5">
    <location>
        <begin position="35"/>
        <end position="255"/>
    </location>
</feature>
<gene>
    <name evidence="6" type="ORF">Q5H94_05820</name>
</gene>
<comment type="caution">
    <text evidence="6">The sequence shown here is derived from an EMBL/GenBank/DDBJ whole genome shotgun (WGS) entry which is preliminary data.</text>
</comment>
<dbReference type="GO" id="GO:0005524">
    <property type="term" value="F:ATP binding"/>
    <property type="evidence" value="ECO:0007669"/>
    <property type="project" value="UniProtKB-KW"/>
</dbReference>
<dbReference type="Gene3D" id="3.40.50.300">
    <property type="entry name" value="P-loop containing nucleotide triphosphate hydrolases"/>
    <property type="match status" value="1"/>
</dbReference>
<sequence>MTKPLLQVDGASKRFCPGVRRSLLYGALDILAEFLPTQRLMRLRRGEFWALDDVSLQLHAGEAVAVLGSNGAGKSTLLKVLAGLLPLDRGRVVIRGRVVALIELGAGLNPLLTACENIRLAAQLHGINRKRAAAMVPDVLAFAGLEDSADTVLQTFSTGMRARLAFGIAALLEADVLLVDEVLAVGDVAFQRKCLTYMKEFLARGGGLLLVSHAIAHVHAVCQRGILLDHGRVTAEGETQAIVRAYLAETERHETPFAPDDGATVAILALGFGEVAQSHAETGSTITLEMEIQMQMPDVVGIFPGFSLWTPDGMTCVSSVFDFAGRQLAPGRSTVRCKIDRLPLAPGPYILRPMIADSTAYALLPLGGPFGGGRSVTVNGPVDLATNAQMQMAQIVRLDSQWLTDTP</sequence>
<evidence type="ECO:0000313" key="7">
    <source>
        <dbReference type="Proteomes" id="UP001176468"/>
    </source>
</evidence>
<dbReference type="PROSITE" id="PS50893">
    <property type="entry name" value="ABC_TRANSPORTER_2"/>
    <property type="match status" value="1"/>
</dbReference>
<proteinExistence type="inferred from homology"/>
<dbReference type="SMART" id="SM00382">
    <property type="entry name" value="AAA"/>
    <property type="match status" value="1"/>
</dbReference>
<dbReference type="InterPro" id="IPR003593">
    <property type="entry name" value="AAA+_ATPase"/>
</dbReference>
<protein>
    <submittedName>
        <fullName evidence="6">ABC transporter ATP-binding protein</fullName>
    </submittedName>
</protein>
<evidence type="ECO:0000256" key="2">
    <source>
        <dbReference type="ARBA" id="ARBA00022448"/>
    </source>
</evidence>
<keyword evidence="2" id="KW-0813">Transport</keyword>
<dbReference type="EMBL" id="JAUQSZ010000003">
    <property type="protein sequence ID" value="MDO7841835.1"/>
    <property type="molecule type" value="Genomic_DNA"/>
</dbReference>
<dbReference type="PANTHER" id="PTHR46743:SF2">
    <property type="entry name" value="TEICHOIC ACIDS EXPORT ATP-BINDING PROTEIN TAGH"/>
    <property type="match status" value="1"/>
</dbReference>
<dbReference type="InterPro" id="IPR015860">
    <property type="entry name" value="ABC_transpr_TagH-like"/>
</dbReference>
<keyword evidence="7" id="KW-1185">Reference proteome</keyword>
<dbReference type="Pfam" id="PF00005">
    <property type="entry name" value="ABC_tran"/>
    <property type="match status" value="1"/>
</dbReference>
<dbReference type="SUPFAM" id="SSF52540">
    <property type="entry name" value="P-loop containing nucleoside triphosphate hydrolases"/>
    <property type="match status" value="1"/>
</dbReference>
<dbReference type="CDD" id="cd03220">
    <property type="entry name" value="ABC_KpsT_Wzt"/>
    <property type="match status" value="1"/>
</dbReference>
<reference evidence="6" key="1">
    <citation type="submission" date="2023-07" db="EMBL/GenBank/DDBJ databases">
        <authorList>
            <person name="Kim M.K."/>
        </authorList>
    </citation>
    <scope>NUCLEOTIDE SEQUENCE</scope>
    <source>
        <strain evidence="6">CA1-15</strain>
    </source>
</reference>
<evidence type="ECO:0000259" key="5">
    <source>
        <dbReference type="PROSITE" id="PS50893"/>
    </source>
</evidence>
<dbReference type="InterPro" id="IPR003439">
    <property type="entry name" value="ABC_transporter-like_ATP-bd"/>
</dbReference>
<dbReference type="InterPro" id="IPR027417">
    <property type="entry name" value="P-loop_NTPase"/>
</dbReference>
<name>A0ABT8ZXU4_9SPHN</name>
<accession>A0ABT8ZXU4</accession>
<evidence type="ECO:0000256" key="4">
    <source>
        <dbReference type="ARBA" id="ARBA00022840"/>
    </source>
</evidence>
<dbReference type="InterPro" id="IPR050683">
    <property type="entry name" value="Bact_Polysacc_Export_ATP-bd"/>
</dbReference>
<evidence type="ECO:0000313" key="6">
    <source>
        <dbReference type="EMBL" id="MDO7841835.1"/>
    </source>
</evidence>